<evidence type="ECO:0000259" key="6">
    <source>
        <dbReference type="Pfam" id="PF00324"/>
    </source>
</evidence>
<keyword evidence="9" id="KW-1185">Reference proteome</keyword>
<dbReference type="InterPro" id="IPR018491">
    <property type="entry name" value="SLC12_C"/>
</dbReference>
<dbReference type="GO" id="GO:0006884">
    <property type="term" value="P:cell volume homeostasis"/>
    <property type="evidence" value="ECO:0007669"/>
    <property type="project" value="TreeGrafter"/>
</dbReference>
<feature type="transmembrane region" description="Helical" evidence="5">
    <location>
        <begin position="111"/>
        <end position="130"/>
    </location>
</feature>
<feature type="transmembrane region" description="Helical" evidence="5">
    <location>
        <begin position="257"/>
        <end position="277"/>
    </location>
</feature>
<dbReference type="AlphaFoldDB" id="A0A8J2RXU1"/>
<feature type="transmembrane region" description="Helical" evidence="5">
    <location>
        <begin position="315"/>
        <end position="337"/>
    </location>
</feature>
<sequence>MYGQDQSRSSGGNEDSLQDRSKGLFMHLDVGKLDEKAHLRDSIRMTRSLKDHLNRETLPSPDNYHPHFLTIGSRATLDELHLGEVYDQKDGNSEPMEIVPGGFKFGWVQGVLIRCLLNIWGVMLFLRLSWVVGQAGILQAILIVLLATVVTVITALSMSAISTNGQIKGGGTYYMISRTLGPEFGGAIGVIFAFANAMGIALHTVGFCEALRDMLKEYFDVQIVDGGLNDIRIIGSITLVVLGSIVAIGMEWEAKAQLLFMGILIVALANFIVGSILGPSGVDELSKGMVGYNFEIISTNFEPDYRVSKGLQQSFFTVFAIFFPAATGILAGANISGDLKNPSEAIPKGTLLAIFTTSFSYILFAVIAGATVLRDATGDPANYTDNATVNDYMQICLDQECEWGLQNSFQVMTLVSAFGPLNYAGCFAATLSSALACFVSAPKIFQALCNDKIFPYLHVFGKGYGKNQEPLRAYGLAFAIALACILIAELNTIAPLITNCYLASYGLVNLSTFHVDLFKPVGWRPTFRYYNKWLSLLGFSLSVAAMFLCSWPTALVTSALVFTFFFIVKHRKPDVNWGSSTQVQVYKAALSGVQQFSTIDEHIKTYTPQILVMTGLPNMRPSLVDFAYLFCKNNSLMICGDILKERQSHKQRSERINKSLHWLQAHKTKAFYSLLDNISFPNGIGALLQATGVGKMKPNILLLGYQSEWSNSKNSEIDEYFAAINTALEMHVAVTILRVQEGLDYTGILRDFDVKDLTKDNKKKEGKKGIDNPTFENQRERSVTAILPTYTTSESVDTEFTTVSAECGEIKVAAKFLSPTESAPVKKIRMKKSRVLFKDPQGNDLPSEVQNSICRFRMKQKRSTIDVWWLYDDGGLSMLLPYILTSRSNWANSKLRVFCLANADEEQNVTKKSMKLLLEKFRIPVSDVVVIHDMTQSPSLQTKTWFDALTKDFVRKDDDPSNLDSNIPVIKESELLAQKHKTFNFMRLRELLLQYSTDANLVVMTLPISQKGIVSGPLYMCWLETLTANMPPFLLVRGNHTSVLTFHS</sequence>
<keyword evidence="4 5" id="KW-0472">Membrane</keyword>
<dbReference type="GO" id="GO:0055064">
    <property type="term" value="P:chloride ion homeostasis"/>
    <property type="evidence" value="ECO:0007669"/>
    <property type="project" value="TreeGrafter"/>
</dbReference>
<feature type="transmembrane region" description="Helical" evidence="5">
    <location>
        <begin position="421"/>
        <end position="441"/>
    </location>
</feature>
<evidence type="ECO:0000256" key="2">
    <source>
        <dbReference type="ARBA" id="ARBA00022692"/>
    </source>
</evidence>
<dbReference type="GO" id="GO:0016020">
    <property type="term" value="C:membrane"/>
    <property type="evidence" value="ECO:0007669"/>
    <property type="project" value="UniProtKB-SubCell"/>
</dbReference>
<dbReference type="GO" id="GO:1990573">
    <property type="term" value="P:potassium ion import across plasma membrane"/>
    <property type="evidence" value="ECO:0007669"/>
    <property type="project" value="TreeGrafter"/>
</dbReference>
<evidence type="ECO:0000256" key="1">
    <source>
        <dbReference type="ARBA" id="ARBA00004141"/>
    </source>
</evidence>
<dbReference type="Proteomes" id="UP000789390">
    <property type="component" value="Unassembled WGS sequence"/>
</dbReference>
<dbReference type="GO" id="GO:0055078">
    <property type="term" value="P:sodium ion homeostasis"/>
    <property type="evidence" value="ECO:0007669"/>
    <property type="project" value="TreeGrafter"/>
</dbReference>
<dbReference type="FunFam" id="1.20.1740.10:FF:000022">
    <property type="entry name" value="Bumetanide-sensitive na-k-cl cotransport protein"/>
    <property type="match status" value="1"/>
</dbReference>
<comment type="caution">
    <text evidence="8">The sequence shown here is derived from an EMBL/GenBank/DDBJ whole genome shotgun (WGS) entry which is preliminary data.</text>
</comment>
<keyword evidence="2 5" id="KW-0812">Transmembrane</keyword>
<evidence type="ECO:0008006" key="10">
    <source>
        <dbReference type="Google" id="ProtNLM"/>
    </source>
</evidence>
<feature type="transmembrane region" description="Helical" evidence="5">
    <location>
        <begin position="471"/>
        <end position="490"/>
    </location>
</feature>
<dbReference type="Pfam" id="PF00324">
    <property type="entry name" value="AA_permease"/>
    <property type="match status" value="1"/>
</dbReference>
<keyword evidence="3 5" id="KW-1133">Transmembrane helix</keyword>
<evidence type="ECO:0000256" key="4">
    <source>
        <dbReference type="ARBA" id="ARBA00023136"/>
    </source>
</evidence>
<dbReference type="Pfam" id="PF03522">
    <property type="entry name" value="SLC12"/>
    <property type="match status" value="1"/>
</dbReference>
<feature type="transmembrane region" description="Helical" evidence="5">
    <location>
        <begin position="349"/>
        <end position="373"/>
    </location>
</feature>
<dbReference type="GO" id="GO:0008511">
    <property type="term" value="F:sodium:potassium:chloride symporter activity"/>
    <property type="evidence" value="ECO:0007669"/>
    <property type="project" value="TreeGrafter"/>
</dbReference>
<protein>
    <recommendedName>
        <fullName evidence="10">Bumetanide-sensitive na-k-cl cotransport protein</fullName>
    </recommendedName>
</protein>
<dbReference type="InterPro" id="IPR004841">
    <property type="entry name" value="AA-permease/SLC12A_dom"/>
</dbReference>
<feature type="transmembrane region" description="Helical" evidence="5">
    <location>
        <begin position="536"/>
        <end position="567"/>
    </location>
</feature>
<organism evidence="8 9">
    <name type="scientific">Daphnia galeata</name>
    <dbReference type="NCBI Taxonomy" id="27404"/>
    <lineage>
        <taxon>Eukaryota</taxon>
        <taxon>Metazoa</taxon>
        <taxon>Ecdysozoa</taxon>
        <taxon>Arthropoda</taxon>
        <taxon>Crustacea</taxon>
        <taxon>Branchiopoda</taxon>
        <taxon>Diplostraca</taxon>
        <taxon>Cladocera</taxon>
        <taxon>Anomopoda</taxon>
        <taxon>Daphniidae</taxon>
        <taxon>Daphnia</taxon>
    </lineage>
</organism>
<feature type="domain" description="SLC12A transporter C-terminal" evidence="7">
    <location>
        <begin position="620"/>
        <end position="1048"/>
    </location>
</feature>
<evidence type="ECO:0000256" key="5">
    <source>
        <dbReference type="SAM" id="Phobius"/>
    </source>
</evidence>
<dbReference type="NCBIfam" id="TIGR00930">
    <property type="entry name" value="2a30"/>
    <property type="match status" value="1"/>
</dbReference>
<gene>
    <name evidence="8" type="ORF">DGAL_LOCUS14536</name>
</gene>
<proteinExistence type="predicted"/>
<evidence type="ECO:0000313" key="9">
    <source>
        <dbReference type="Proteomes" id="UP000789390"/>
    </source>
</evidence>
<feature type="transmembrane region" description="Helical" evidence="5">
    <location>
        <begin position="184"/>
        <end position="205"/>
    </location>
</feature>
<evidence type="ECO:0000259" key="7">
    <source>
        <dbReference type="Pfam" id="PF03522"/>
    </source>
</evidence>
<dbReference type="InterPro" id="IPR004842">
    <property type="entry name" value="SLC12A_fam"/>
</dbReference>
<dbReference type="GO" id="GO:0055075">
    <property type="term" value="P:potassium ion homeostasis"/>
    <property type="evidence" value="ECO:0007669"/>
    <property type="project" value="TreeGrafter"/>
</dbReference>
<name>A0A8J2RXU1_9CRUS</name>
<feature type="transmembrane region" description="Helical" evidence="5">
    <location>
        <begin position="136"/>
        <end position="163"/>
    </location>
</feature>
<accession>A0A8J2RXU1</accession>
<dbReference type="PANTHER" id="PTHR11827">
    <property type="entry name" value="SOLUTE CARRIER FAMILY 12, CATION COTRANSPORTERS"/>
    <property type="match status" value="1"/>
</dbReference>
<reference evidence="8" key="1">
    <citation type="submission" date="2021-11" db="EMBL/GenBank/DDBJ databases">
        <authorList>
            <person name="Schell T."/>
        </authorList>
    </citation>
    <scope>NUCLEOTIDE SEQUENCE</scope>
    <source>
        <strain evidence="8">M5</strain>
    </source>
</reference>
<dbReference type="OrthoDB" id="2020542at2759"/>
<dbReference type="Gene3D" id="1.20.1740.10">
    <property type="entry name" value="Amino acid/polyamine transporter I"/>
    <property type="match status" value="1"/>
</dbReference>
<dbReference type="EMBL" id="CAKKLH010000308">
    <property type="protein sequence ID" value="CAH0110928.1"/>
    <property type="molecule type" value="Genomic_DNA"/>
</dbReference>
<feature type="domain" description="Amino acid permease/ SLC12A" evidence="6">
    <location>
        <begin position="110"/>
        <end position="611"/>
    </location>
</feature>
<evidence type="ECO:0000313" key="8">
    <source>
        <dbReference type="EMBL" id="CAH0110928.1"/>
    </source>
</evidence>
<dbReference type="PANTHER" id="PTHR11827:SF103">
    <property type="entry name" value="SODIUM CHLORIDE COTRANSPORTER 69, ISOFORM E"/>
    <property type="match status" value="1"/>
</dbReference>
<feature type="transmembrane region" description="Helical" evidence="5">
    <location>
        <begin position="231"/>
        <end position="250"/>
    </location>
</feature>
<evidence type="ECO:0000256" key="3">
    <source>
        <dbReference type="ARBA" id="ARBA00022989"/>
    </source>
</evidence>
<comment type="subcellular location">
    <subcellularLocation>
        <location evidence="1">Membrane</location>
        <topology evidence="1">Multi-pass membrane protein</topology>
    </subcellularLocation>
</comment>